<gene>
    <name evidence="1" type="ORF">L6452_11075</name>
</gene>
<sequence>MIWYWTKNLLLVLLATSLSYWNMKLNENFLIKRMLVIFLHSVFLSRGCWMVLLDAAKGCSIDSPDLSKYKADFVVISFYKIVFISFLTQLPCYLYRSCKVTKEDLL</sequence>
<reference evidence="2" key="1">
    <citation type="journal article" date="2022" name="Mol. Ecol. Resour.">
        <title>The genomes of chicory, endive, great burdock and yacon provide insights into Asteraceae palaeo-polyploidization history and plant inulin production.</title>
        <authorList>
            <person name="Fan W."/>
            <person name="Wang S."/>
            <person name="Wang H."/>
            <person name="Wang A."/>
            <person name="Jiang F."/>
            <person name="Liu H."/>
            <person name="Zhao H."/>
            <person name="Xu D."/>
            <person name="Zhang Y."/>
        </authorList>
    </citation>
    <scope>NUCLEOTIDE SEQUENCE [LARGE SCALE GENOMIC DNA]</scope>
    <source>
        <strain evidence="2">cv. Niubang</strain>
    </source>
</reference>
<reference evidence="1 2" key="2">
    <citation type="journal article" date="2022" name="Mol. Ecol. Resour.">
        <title>The genomes of chicory, endive, great burdock and yacon provide insights into Asteraceae paleo-polyploidization history and plant inulin production.</title>
        <authorList>
            <person name="Fan W."/>
            <person name="Wang S."/>
            <person name="Wang H."/>
            <person name="Wang A."/>
            <person name="Jiang F."/>
            <person name="Liu H."/>
            <person name="Zhao H."/>
            <person name="Xu D."/>
            <person name="Zhang Y."/>
        </authorList>
    </citation>
    <scope>NUCLEOTIDE SEQUENCE [LARGE SCALE GENOMIC DNA]</scope>
    <source>
        <strain evidence="2">cv. Niubang</strain>
    </source>
</reference>
<evidence type="ECO:0000313" key="1">
    <source>
        <dbReference type="EMBL" id="KAI3748167.1"/>
    </source>
</evidence>
<dbReference type="Proteomes" id="UP001055879">
    <property type="component" value="Linkage Group LG03"/>
</dbReference>
<proteinExistence type="predicted"/>
<name>A0ACB9DPE1_ARCLA</name>
<evidence type="ECO:0000313" key="2">
    <source>
        <dbReference type="Proteomes" id="UP001055879"/>
    </source>
</evidence>
<comment type="caution">
    <text evidence="1">The sequence shown here is derived from an EMBL/GenBank/DDBJ whole genome shotgun (WGS) entry which is preliminary data.</text>
</comment>
<accession>A0ACB9DPE1</accession>
<keyword evidence="2" id="KW-1185">Reference proteome</keyword>
<organism evidence="1 2">
    <name type="scientific">Arctium lappa</name>
    <name type="common">Greater burdock</name>
    <name type="synonym">Lappa major</name>
    <dbReference type="NCBI Taxonomy" id="4217"/>
    <lineage>
        <taxon>Eukaryota</taxon>
        <taxon>Viridiplantae</taxon>
        <taxon>Streptophyta</taxon>
        <taxon>Embryophyta</taxon>
        <taxon>Tracheophyta</taxon>
        <taxon>Spermatophyta</taxon>
        <taxon>Magnoliopsida</taxon>
        <taxon>eudicotyledons</taxon>
        <taxon>Gunneridae</taxon>
        <taxon>Pentapetalae</taxon>
        <taxon>asterids</taxon>
        <taxon>campanulids</taxon>
        <taxon>Asterales</taxon>
        <taxon>Asteraceae</taxon>
        <taxon>Carduoideae</taxon>
        <taxon>Cardueae</taxon>
        <taxon>Arctiinae</taxon>
        <taxon>Arctium</taxon>
    </lineage>
</organism>
<dbReference type="EMBL" id="CM042049">
    <property type="protein sequence ID" value="KAI3748167.1"/>
    <property type="molecule type" value="Genomic_DNA"/>
</dbReference>
<protein>
    <submittedName>
        <fullName evidence="1">Uncharacterized protein</fullName>
    </submittedName>
</protein>